<evidence type="ECO:0000313" key="4">
    <source>
        <dbReference type="Proteomes" id="UP000054826"/>
    </source>
</evidence>
<dbReference type="Proteomes" id="UP000054826">
    <property type="component" value="Unassembled WGS sequence"/>
</dbReference>
<organism evidence="1 3">
    <name type="scientific">Trichinella pseudospiralis</name>
    <name type="common">Parasitic roundworm</name>
    <dbReference type="NCBI Taxonomy" id="6337"/>
    <lineage>
        <taxon>Eukaryota</taxon>
        <taxon>Metazoa</taxon>
        <taxon>Ecdysozoa</taxon>
        <taxon>Nematoda</taxon>
        <taxon>Enoplea</taxon>
        <taxon>Dorylaimia</taxon>
        <taxon>Trichinellida</taxon>
        <taxon>Trichinellidae</taxon>
        <taxon>Trichinella</taxon>
    </lineage>
</organism>
<keyword evidence="3" id="KW-1185">Reference proteome</keyword>
<dbReference type="EMBL" id="JYDS01003566">
    <property type="protein sequence ID" value="KRY96023.1"/>
    <property type="molecule type" value="Genomic_DNA"/>
</dbReference>
<dbReference type="Proteomes" id="UP000054805">
    <property type="component" value="Unassembled WGS sequence"/>
</dbReference>
<evidence type="ECO:0000313" key="3">
    <source>
        <dbReference type="Proteomes" id="UP000054805"/>
    </source>
</evidence>
<sequence length="30" mass="3425">MKYSKRGIEKLMAKSIPIIKIVTVSKIHVL</sequence>
<accession>A0A0V1GCL4</accession>
<name>A0A0V1GCL4_TRIPS</name>
<dbReference type="AlphaFoldDB" id="A0A0V1GCL4"/>
<comment type="caution">
    <text evidence="1">The sequence shown here is derived from an EMBL/GenBank/DDBJ whole genome shotgun (WGS) entry which is preliminary data.</text>
</comment>
<proteinExistence type="predicted"/>
<evidence type="ECO:0000313" key="1">
    <source>
        <dbReference type="EMBL" id="KRY96023.1"/>
    </source>
</evidence>
<protein>
    <submittedName>
        <fullName evidence="1">Uncharacterized protein</fullName>
    </submittedName>
</protein>
<gene>
    <name evidence="1" type="ORF">T4B_15514</name>
    <name evidence="2" type="ORF">T4C_104</name>
</gene>
<dbReference type="EMBL" id="JYDV01003637">
    <property type="protein sequence ID" value="KRY96230.1"/>
    <property type="molecule type" value="Genomic_DNA"/>
</dbReference>
<reference evidence="3 4" key="1">
    <citation type="submission" date="2015-01" db="EMBL/GenBank/DDBJ databases">
        <title>Evolution of Trichinella species and genotypes.</title>
        <authorList>
            <person name="Korhonen P.K."/>
            <person name="Edoardo P."/>
            <person name="Giuseppe L.R."/>
            <person name="Gasser R.B."/>
        </authorList>
    </citation>
    <scope>NUCLEOTIDE SEQUENCE [LARGE SCALE GENOMIC DNA]</scope>
    <source>
        <strain evidence="2">ISS176</strain>
        <strain evidence="1">ISS588</strain>
    </source>
</reference>
<evidence type="ECO:0000313" key="2">
    <source>
        <dbReference type="EMBL" id="KRY96230.1"/>
    </source>
</evidence>